<dbReference type="Proteomes" id="UP001058072">
    <property type="component" value="Chromosome"/>
</dbReference>
<organism evidence="1 2">
    <name type="scientific">Turicibacter bilis</name>
    <dbReference type="NCBI Taxonomy" id="2735723"/>
    <lineage>
        <taxon>Bacteria</taxon>
        <taxon>Bacillati</taxon>
        <taxon>Bacillota</taxon>
        <taxon>Erysipelotrichia</taxon>
        <taxon>Erysipelotrichales</taxon>
        <taxon>Turicibacteraceae</taxon>
        <taxon>Turicibacter</taxon>
    </lineage>
</organism>
<proteinExistence type="predicted"/>
<dbReference type="AlphaFoldDB" id="A0A9Q9CP36"/>
<protein>
    <submittedName>
        <fullName evidence="1">Uncharacterized protein</fullName>
    </submittedName>
</protein>
<name>A0A9Q9CP36_9FIRM</name>
<sequence>MRHLNPTLYEVIYDWFHQLPMDYEAKKEGNTHDNLKNTQEAIIACLVEQFPKSYREAYEVYQDLFSQIDIFSIYDELEEINVLALATGSGGDVFGFIHACESFLKGKRINIFTVEGNKDALRSQVNLFRQHIQLNLVENDINLIPIPVVIEPGFVQLMTELKKRCFKAYGVQKFDLIQSFKWMKEQSIRGRLRFYDLYTWINDWLLPDRLAVILEDASPVSNHKCDQQVSMRAINDFVFFCKHQWRKNQLVALTPTPCIARKLNGNKAMQCRGCSGCYDEMEAYIKLADQKSYSWQSNCVFVMKLATGELGQRLAANLQDESVGYQTATHIGEHPNRFCTLDAKVSANQQANAFIINQRL</sequence>
<accession>A0A9Q9CP36</accession>
<dbReference type="RefSeq" id="WP_212724832.1">
    <property type="nucleotide sequence ID" value="NZ_CP071250.1"/>
</dbReference>
<evidence type="ECO:0000313" key="2">
    <source>
        <dbReference type="Proteomes" id="UP001058072"/>
    </source>
</evidence>
<dbReference type="EMBL" id="CP071250">
    <property type="protein sequence ID" value="UUF08117.1"/>
    <property type="molecule type" value="Genomic_DNA"/>
</dbReference>
<gene>
    <name evidence="1" type="ORF">J0J70_10960</name>
</gene>
<reference evidence="1" key="1">
    <citation type="submission" date="2021-03" db="EMBL/GenBank/DDBJ databases">
        <title>Comparative Genomics and Metabolomics in the genus Turicibacter.</title>
        <authorList>
            <person name="Maki J."/>
            <person name="Looft T."/>
        </authorList>
    </citation>
    <scope>NUCLEOTIDE SEQUENCE</scope>
    <source>
        <strain evidence="1">ISU324</strain>
    </source>
</reference>
<evidence type="ECO:0000313" key="1">
    <source>
        <dbReference type="EMBL" id="UUF08117.1"/>
    </source>
</evidence>